<organism evidence="1">
    <name type="scientific">Anguilla anguilla</name>
    <name type="common">European freshwater eel</name>
    <name type="synonym">Muraena anguilla</name>
    <dbReference type="NCBI Taxonomy" id="7936"/>
    <lineage>
        <taxon>Eukaryota</taxon>
        <taxon>Metazoa</taxon>
        <taxon>Chordata</taxon>
        <taxon>Craniata</taxon>
        <taxon>Vertebrata</taxon>
        <taxon>Euteleostomi</taxon>
        <taxon>Actinopterygii</taxon>
        <taxon>Neopterygii</taxon>
        <taxon>Teleostei</taxon>
        <taxon>Anguilliformes</taxon>
        <taxon>Anguillidae</taxon>
        <taxon>Anguilla</taxon>
    </lineage>
</organism>
<evidence type="ECO:0000313" key="1">
    <source>
        <dbReference type="EMBL" id="JAH18134.1"/>
    </source>
</evidence>
<reference evidence="1" key="2">
    <citation type="journal article" date="2015" name="Fish Shellfish Immunol.">
        <title>Early steps in the European eel (Anguilla anguilla)-Vibrio vulnificus interaction in the gills: Role of the RtxA13 toxin.</title>
        <authorList>
            <person name="Callol A."/>
            <person name="Pajuelo D."/>
            <person name="Ebbesson L."/>
            <person name="Teles M."/>
            <person name="MacKenzie S."/>
            <person name="Amaro C."/>
        </authorList>
    </citation>
    <scope>NUCLEOTIDE SEQUENCE</scope>
</reference>
<protein>
    <submittedName>
        <fullName evidence="1">Uncharacterized protein</fullName>
    </submittedName>
</protein>
<sequence length="36" mass="4111">MRSEEFIVCVEPLLRGAASGFFHIQPDCEFRKIARG</sequence>
<reference evidence="1" key="1">
    <citation type="submission" date="2014-11" db="EMBL/GenBank/DDBJ databases">
        <authorList>
            <person name="Amaro Gonzalez C."/>
        </authorList>
    </citation>
    <scope>NUCLEOTIDE SEQUENCE</scope>
</reference>
<accession>A0A0E9QMT5</accession>
<proteinExistence type="predicted"/>
<dbReference type="AlphaFoldDB" id="A0A0E9QMT5"/>
<dbReference type="EMBL" id="GBXM01090443">
    <property type="protein sequence ID" value="JAH18134.1"/>
    <property type="molecule type" value="Transcribed_RNA"/>
</dbReference>
<name>A0A0E9QMT5_ANGAN</name>